<evidence type="ECO:0000256" key="1">
    <source>
        <dbReference type="SAM" id="Phobius"/>
    </source>
</evidence>
<name>A0A7C8BPJ0_9MICO</name>
<dbReference type="RefSeq" id="WP_158035264.1">
    <property type="nucleotide sequence ID" value="NZ_BAAAZV010000007.1"/>
</dbReference>
<keyword evidence="1" id="KW-0472">Membrane</keyword>
<dbReference type="Proteomes" id="UP000481339">
    <property type="component" value="Unassembled WGS sequence"/>
</dbReference>
<dbReference type="EMBL" id="WBKA01000001">
    <property type="protein sequence ID" value="KAB1633485.1"/>
    <property type="molecule type" value="Genomic_DNA"/>
</dbReference>
<gene>
    <name evidence="2" type="ORF">F8O02_00650</name>
</gene>
<organism evidence="2 3">
    <name type="scientific">Pseudoclavibacter caeni</name>
    <dbReference type="NCBI Taxonomy" id="908846"/>
    <lineage>
        <taxon>Bacteria</taxon>
        <taxon>Bacillati</taxon>
        <taxon>Actinomycetota</taxon>
        <taxon>Actinomycetes</taxon>
        <taxon>Micrococcales</taxon>
        <taxon>Microbacteriaceae</taxon>
        <taxon>Pseudoclavibacter</taxon>
    </lineage>
</organism>
<evidence type="ECO:0000313" key="2">
    <source>
        <dbReference type="EMBL" id="KAB1633485.1"/>
    </source>
</evidence>
<keyword evidence="1" id="KW-0812">Transmembrane</keyword>
<feature type="transmembrane region" description="Helical" evidence="1">
    <location>
        <begin position="69"/>
        <end position="98"/>
    </location>
</feature>
<evidence type="ECO:0000313" key="3">
    <source>
        <dbReference type="Proteomes" id="UP000481339"/>
    </source>
</evidence>
<reference evidence="2 3" key="1">
    <citation type="submission" date="2019-09" db="EMBL/GenBank/DDBJ databases">
        <title>Phylogeny of genus Pseudoclavibacter and closely related genus.</title>
        <authorList>
            <person name="Li Y."/>
        </authorList>
    </citation>
    <scope>NUCLEOTIDE SEQUENCE [LARGE SCALE GENOMIC DNA]</scope>
    <source>
        <strain evidence="2 3">JCM 16921</strain>
    </source>
</reference>
<feature type="transmembrane region" description="Helical" evidence="1">
    <location>
        <begin position="38"/>
        <end position="57"/>
    </location>
</feature>
<dbReference type="InterPro" id="IPR008407">
    <property type="entry name" value="Brnchd-chn_aa_trnsp_AzlD"/>
</dbReference>
<comment type="caution">
    <text evidence="2">The sequence shown here is derived from an EMBL/GenBank/DDBJ whole genome shotgun (WGS) entry which is preliminary data.</text>
</comment>
<sequence length="104" mass="10875">MSLAWVAVLASATIAFLLKLSGHALPRRLLDDRRVREVLAAVTIALLAALVAVQTLTTGTSLVLDARTVALVVAAVLLWRRAPFIVVVIAGAVVAAVLRALGWG</sequence>
<proteinExistence type="predicted"/>
<accession>A0A7C8BPJ0</accession>
<keyword evidence="3" id="KW-1185">Reference proteome</keyword>
<dbReference type="Pfam" id="PF05437">
    <property type="entry name" value="AzlD"/>
    <property type="match status" value="1"/>
</dbReference>
<keyword evidence="1" id="KW-1133">Transmembrane helix</keyword>
<dbReference type="AlphaFoldDB" id="A0A7C8BPJ0"/>
<protein>
    <submittedName>
        <fullName evidence="2">AzlD domain-containing protein</fullName>
    </submittedName>
</protein>